<keyword evidence="8" id="KW-1185">Reference proteome</keyword>
<dbReference type="PANTHER" id="PTHR48043:SF23">
    <property type="entry name" value="UDP-GLUCURONOSYLTRANSFERASE"/>
    <property type="match status" value="1"/>
</dbReference>
<name>A0A4U5M049_STECR</name>
<dbReference type="EC" id="2.4.1.17" evidence="2"/>
<evidence type="ECO:0000256" key="5">
    <source>
        <dbReference type="ARBA" id="ARBA00047475"/>
    </source>
</evidence>
<dbReference type="InterPro" id="IPR050271">
    <property type="entry name" value="UDP-glycosyltransferase"/>
</dbReference>
<feature type="signal peptide" evidence="6">
    <location>
        <begin position="1"/>
        <end position="18"/>
    </location>
</feature>
<evidence type="ECO:0000256" key="1">
    <source>
        <dbReference type="ARBA" id="ARBA00009995"/>
    </source>
</evidence>
<dbReference type="InterPro" id="IPR002213">
    <property type="entry name" value="UDP_glucos_trans"/>
</dbReference>
<protein>
    <recommendedName>
        <fullName evidence="2">glucuronosyltransferase</fullName>
        <ecNumber evidence="2">2.4.1.17</ecNumber>
    </recommendedName>
</protein>
<keyword evidence="4" id="KW-0808">Transferase</keyword>
<comment type="similarity">
    <text evidence="1">Belongs to the UDP-glycosyltransferase family.</text>
</comment>
<proteinExistence type="inferred from homology"/>
<dbReference type="SUPFAM" id="SSF53756">
    <property type="entry name" value="UDP-Glycosyltransferase/glycogen phosphorylase"/>
    <property type="match status" value="1"/>
</dbReference>
<dbReference type="Pfam" id="PF00201">
    <property type="entry name" value="UDPGT"/>
    <property type="match status" value="1"/>
</dbReference>
<keyword evidence="3" id="KW-0328">Glycosyltransferase</keyword>
<dbReference type="Proteomes" id="UP000298663">
    <property type="component" value="Unassembled WGS sequence"/>
</dbReference>
<evidence type="ECO:0000256" key="6">
    <source>
        <dbReference type="SAM" id="SignalP"/>
    </source>
</evidence>
<evidence type="ECO:0000313" key="7">
    <source>
        <dbReference type="EMBL" id="TKR61990.1"/>
    </source>
</evidence>
<dbReference type="STRING" id="34508.A0A4U5M049"/>
<reference evidence="7 8" key="2">
    <citation type="journal article" date="2019" name="G3 (Bethesda)">
        <title>Hybrid Assembly of the Genome of the Entomopathogenic Nematode Steinernema carpocapsae Identifies the X-Chromosome.</title>
        <authorList>
            <person name="Serra L."/>
            <person name="Macchietto M."/>
            <person name="Macias-Munoz A."/>
            <person name="McGill C.J."/>
            <person name="Rodriguez I.M."/>
            <person name="Rodriguez B."/>
            <person name="Murad R."/>
            <person name="Mortazavi A."/>
        </authorList>
    </citation>
    <scope>NUCLEOTIDE SEQUENCE [LARGE SCALE GENOMIC DNA]</scope>
    <source>
        <strain evidence="7 8">ALL</strain>
    </source>
</reference>
<comment type="caution">
    <text evidence="7">The sequence shown here is derived from an EMBL/GenBank/DDBJ whole genome shotgun (WGS) entry which is preliminary data.</text>
</comment>
<dbReference type="AlphaFoldDB" id="A0A4U5M049"/>
<evidence type="ECO:0000256" key="2">
    <source>
        <dbReference type="ARBA" id="ARBA00012544"/>
    </source>
</evidence>
<feature type="chain" id="PRO_5020661204" description="glucuronosyltransferase" evidence="6">
    <location>
        <begin position="19"/>
        <end position="328"/>
    </location>
</feature>
<gene>
    <name evidence="7" type="ORF">L596_026013</name>
</gene>
<dbReference type="GO" id="GO:0015020">
    <property type="term" value="F:glucuronosyltransferase activity"/>
    <property type="evidence" value="ECO:0007669"/>
    <property type="project" value="UniProtKB-EC"/>
</dbReference>
<comment type="catalytic activity">
    <reaction evidence="5">
        <text>glucuronate acceptor + UDP-alpha-D-glucuronate = acceptor beta-D-glucuronoside + UDP + H(+)</text>
        <dbReference type="Rhea" id="RHEA:21032"/>
        <dbReference type="ChEBI" id="CHEBI:15378"/>
        <dbReference type="ChEBI" id="CHEBI:58052"/>
        <dbReference type="ChEBI" id="CHEBI:58223"/>
        <dbReference type="ChEBI" id="CHEBI:132367"/>
        <dbReference type="ChEBI" id="CHEBI:132368"/>
        <dbReference type="EC" id="2.4.1.17"/>
    </reaction>
</comment>
<evidence type="ECO:0000313" key="8">
    <source>
        <dbReference type="Proteomes" id="UP000298663"/>
    </source>
</evidence>
<evidence type="ECO:0000256" key="4">
    <source>
        <dbReference type="ARBA" id="ARBA00022679"/>
    </source>
</evidence>
<accession>A0A4U5M049</accession>
<reference evidence="7 8" key="1">
    <citation type="journal article" date="2015" name="Genome Biol.">
        <title>Comparative genomics of Steinernema reveals deeply conserved gene regulatory networks.</title>
        <authorList>
            <person name="Dillman A.R."/>
            <person name="Macchietto M."/>
            <person name="Porter C.F."/>
            <person name="Rogers A."/>
            <person name="Williams B."/>
            <person name="Antoshechkin I."/>
            <person name="Lee M.M."/>
            <person name="Goodwin Z."/>
            <person name="Lu X."/>
            <person name="Lewis E.E."/>
            <person name="Goodrich-Blair H."/>
            <person name="Stock S.P."/>
            <person name="Adams B.J."/>
            <person name="Sternberg P.W."/>
            <person name="Mortazavi A."/>
        </authorList>
    </citation>
    <scope>NUCLEOTIDE SEQUENCE [LARGE SCALE GENOMIC DNA]</scope>
    <source>
        <strain evidence="7 8">ALL</strain>
    </source>
</reference>
<dbReference type="PANTHER" id="PTHR48043">
    <property type="entry name" value="EG:EG0003.4 PROTEIN-RELATED"/>
    <property type="match status" value="1"/>
</dbReference>
<organism evidence="7 8">
    <name type="scientific">Steinernema carpocapsae</name>
    <name type="common">Entomopathogenic nematode</name>
    <dbReference type="NCBI Taxonomy" id="34508"/>
    <lineage>
        <taxon>Eukaryota</taxon>
        <taxon>Metazoa</taxon>
        <taxon>Ecdysozoa</taxon>
        <taxon>Nematoda</taxon>
        <taxon>Chromadorea</taxon>
        <taxon>Rhabditida</taxon>
        <taxon>Tylenchina</taxon>
        <taxon>Panagrolaimomorpha</taxon>
        <taxon>Strongyloidoidea</taxon>
        <taxon>Steinernematidae</taxon>
        <taxon>Steinernema</taxon>
    </lineage>
</organism>
<sequence>MTKSLSFLLLFLFCYVEGYKVLIYSPRFGASHVSFIGKVADILVDEGMNVTILLPIMNPYFDSNGTKLAKTITIDTDPRVVQNYKNSRFKAGVWDNSQTNPLAEKLGMDFLLKNEKFDLGISEVFDLCGLGIFEAIGLKKHIIMQTAIMPDRVGQIFGAPNLPAIVPAYYSHKGMSMNYFERALNLFKTLFGQWWTDSVREAIEEVYKKEFGQKVDLYKKIQEASFVITNTDPLVDFPRPSSERIVNIGGIGVPEPKPLSALWEKVITTRKATVLVSFGTVAQSQFMPGAMKKSLLEAFKRFPDVTFIFKYEEDSHDITISLKAIPTW</sequence>
<dbReference type="OrthoDB" id="5835829at2759"/>
<keyword evidence="6" id="KW-0732">Signal</keyword>
<dbReference type="EMBL" id="AZBU02000010">
    <property type="protein sequence ID" value="TKR61990.1"/>
    <property type="molecule type" value="Genomic_DNA"/>
</dbReference>
<evidence type="ECO:0000256" key="3">
    <source>
        <dbReference type="ARBA" id="ARBA00022676"/>
    </source>
</evidence>